<dbReference type="InterPro" id="IPR001638">
    <property type="entry name" value="Solute-binding_3/MltF_N"/>
</dbReference>
<feature type="domain" description="Solute-binding protein family 3/N-terminal" evidence="1">
    <location>
        <begin position="28"/>
        <end position="240"/>
    </location>
</feature>
<evidence type="ECO:0000313" key="2">
    <source>
        <dbReference type="EMBL" id="MYN04384.1"/>
    </source>
</evidence>
<name>A0A6N9HLA3_9BURK</name>
<protein>
    <submittedName>
        <fullName evidence="2">Transporter substrate-binding domain-containing protein</fullName>
    </submittedName>
</protein>
<evidence type="ECO:0000313" key="3">
    <source>
        <dbReference type="Proteomes" id="UP000448575"/>
    </source>
</evidence>
<dbReference type="EMBL" id="WWCJ01000016">
    <property type="protein sequence ID" value="MYN04384.1"/>
    <property type="molecule type" value="Genomic_DNA"/>
</dbReference>
<dbReference type="Proteomes" id="UP000448575">
    <property type="component" value="Unassembled WGS sequence"/>
</dbReference>
<organism evidence="2 3">
    <name type="scientific">Pseudoduganella guangdongensis</name>
    <dbReference type="NCBI Taxonomy" id="2692179"/>
    <lineage>
        <taxon>Bacteria</taxon>
        <taxon>Pseudomonadati</taxon>
        <taxon>Pseudomonadota</taxon>
        <taxon>Betaproteobacteria</taxon>
        <taxon>Burkholderiales</taxon>
        <taxon>Oxalobacteraceae</taxon>
        <taxon>Telluria group</taxon>
        <taxon>Pseudoduganella</taxon>
    </lineage>
</organism>
<comment type="caution">
    <text evidence="2">The sequence shown here is derived from an EMBL/GenBank/DDBJ whole genome shotgun (WGS) entry which is preliminary data.</text>
</comment>
<dbReference type="Pfam" id="PF00497">
    <property type="entry name" value="SBP_bac_3"/>
    <property type="match status" value="1"/>
</dbReference>
<dbReference type="SUPFAM" id="SSF53850">
    <property type="entry name" value="Periplasmic binding protein-like II"/>
    <property type="match status" value="1"/>
</dbReference>
<reference evidence="2 3" key="1">
    <citation type="submission" date="2019-12" db="EMBL/GenBank/DDBJ databases">
        <title>Novel species isolated from a subtropical stream in China.</title>
        <authorList>
            <person name="Lu H."/>
        </authorList>
    </citation>
    <scope>NUCLEOTIDE SEQUENCE [LARGE SCALE GENOMIC DNA]</scope>
    <source>
        <strain evidence="2 3">DS3</strain>
    </source>
</reference>
<sequence>MRSKIFAIVAIVLLQIFAPARAQTPLLLKVAMSEALPPISHATNGEPDGLLKDLLEELFRHVPGYRLEFHAFPWTRAQRLLEVGQMDLMVTFPSNSRKSYAVFSEATLYTMDYGNLVYDSRNNKALQLDAARSFEDLRGMVFISQEGVAWEDENVPAFINRYKVNAPRAMWHMMFQRRAGDFFIMTEEHALYSASRYGYREQLRMKKVDFIPNSQVEFHIGLRKSHPRRAALMRAIDAAMAHPDFMARRKVIERKYRNLARTATNTDPAG</sequence>
<accession>A0A6N9HLA3</accession>
<dbReference type="RefSeq" id="WP_161027340.1">
    <property type="nucleotide sequence ID" value="NZ_WWCJ01000016.1"/>
</dbReference>
<dbReference type="AlphaFoldDB" id="A0A6N9HLA3"/>
<proteinExistence type="predicted"/>
<evidence type="ECO:0000259" key="1">
    <source>
        <dbReference type="Pfam" id="PF00497"/>
    </source>
</evidence>
<gene>
    <name evidence="2" type="ORF">GTP41_20020</name>
</gene>
<dbReference type="Gene3D" id="3.40.190.10">
    <property type="entry name" value="Periplasmic binding protein-like II"/>
    <property type="match status" value="2"/>
</dbReference>
<keyword evidence="3" id="KW-1185">Reference proteome</keyword>